<keyword evidence="1" id="KW-0285">Flavoprotein</keyword>
<evidence type="ECO:0000256" key="1">
    <source>
        <dbReference type="ARBA" id="ARBA00022630"/>
    </source>
</evidence>
<proteinExistence type="predicted"/>
<dbReference type="InterPro" id="IPR036188">
    <property type="entry name" value="FAD/NAD-bd_sf"/>
</dbReference>
<keyword evidence="5" id="KW-0520">NAD</keyword>
<dbReference type="GO" id="GO:0016491">
    <property type="term" value="F:oxidoreductase activity"/>
    <property type="evidence" value="ECO:0007669"/>
    <property type="project" value="InterPro"/>
</dbReference>
<evidence type="ECO:0000256" key="6">
    <source>
        <dbReference type="SAM" id="MobiDB-lite"/>
    </source>
</evidence>
<protein>
    <submittedName>
        <fullName evidence="8">All-trans-retinol 13,14-reductase</fullName>
    </submittedName>
</protein>
<dbReference type="Pfam" id="PF01593">
    <property type="entry name" value="Amino_oxidase"/>
    <property type="match status" value="1"/>
</dbReference>
<dbReference type="eggNOG" id="COG1233">
    <property type="taxonomic scope" value="Bacteria"/>
</dbReference>
<dbReference type="Proteomes" id="UP000011740">
    <property type="component" value="Unassembled WGS sequence"/>
</dbReference>
<feature type="compositionally biased region" description="Low complexity" evidence="6">
    <location>
        <begin position="586"/>
        <end position="597"/>
    </location>
</feature>
<gene>
    <name evidence="8" type="ORF">H340_03209</name>
</gene>
<dbReference type="SUPFAM" id="SSF51905">
    <property type="entry name" value="FAD/NAD(P)-binding domain"/>
    <property type="match status" value="1"/>
</dbReference>
<sequence>MGDNGHLPGEQWDAVVVGSGFGGLVCAGYLAACGRRVLVLEQHDVAGGNAHAFRRRRAYEFDVGLHYVGDCGPGGILPAILSGLGLADRVAFRSLDPDGFDELALPGLDVRVPAGWDRYRDRLKRALPGDAEGIDAFAAICEAIGKEKHEALLADMDLDDPRMLKLMPLTGRWGRRTLHDLFEHCGLSARARAVLAAQSANYGSPPSATTVFTHVSVLDHYLRGAYYPMGGAQGLVAALVEALEARGGELRTRSRVERILVERGTARGVRLADGTEIEAPLVVSNADYPRTILELTGAEHFPPALVKRTRGATMRLPVAVLYAGLDRDFSDRPNANVWWHRGWDVEAAYREVAEGCPSGELPFAFLSFASLKDPESPHVCPPGHTNLQVMAPLALRYGGPEQGGYRRDPAYAAEKERVTELLLTAAERALGPIRDSVVHLETATALTHQRYISSTGGTPYGLATWGPFGMRPEARTSVKGLYVVGQSSRYGSGIVGVAISGILCAARVTGRRLLAEAHAGAVFTDPALLPERPADWDPMAVSRGAARRDRSVARTGRGTRGGGEPAVRAEGADRTGGAARIEGAARDASAPAGRAPRTRTDAATRPDPATRPDRVARTRTDNAPATVGDQPT</sequence>
<evidence type="ECO:0000256" key="5">
    <source>
        <dbReference type="ARBA" id="ARBA00023027"/>
    </source>
</evidence>
<evidence type="ECO:0000313" key="8">
    <source>
        <dbReference type="EMBL" id="EMF01997.1"/>
    </source>
</evidence>
<dbReference type="PATRIC" id="fig|1223523.3.peg.657"/>
<reference evidence="8 9" key="1">
    <citation type="journal article" date="2013" name="Genome Announc.">
        <title>Whole-Genome Shotgun Assembly and Analysis of the Genome of Streptomyces mobaraensis DSM 40847, a Strain for Industrial Production of Microbial Transglutaminase.</title>
        <authorList>
            <person name="Yang H."/>
            <person name="He T."/>
            <person name="Wu W."/>
            <person name="Zhu W."/>
            <person name="Lu B."/>
            <person name="Sun W."/>
        </authorList>
    </citation>
    <scope>NUCLEOTIDE SEQUENCE [LARGE SCALE GENOMIC DNA]</scope>
    <source>
        <strain evidence="8 9">DSM 40847</strain>
    </source>
</reference>
<dbReference type="Gene3D" id="3.50.50.60">
    <property type="entry name" value="FAD/NAD(P)-binding domain"/>
    <property type="match status" value="2"/>
</dbReference>
<dbReference type="STRING" id="1223523.H340_03209"/>
<feature type="domain" description="Amine oxidase" evidence="7">
    <location>
        <begin position="22"/>
        <end position="508"/>
    </location>
</feature>
<dbReference type="InterPro" id="IPR052206">
    <property type="entry name" value="Retinol_saturase"/>
</dbReference>
<evidence type="ECO:0000313" key="9">
    <source>
        <dbReference type="Proteomes" id="UP000011740"/>
    </source>
</evidence>
<feature type="region of interest" description="Disordered" evidence="6">
    <location>
        <begin position="540"/>
        <end position="632"/>
    </location>
</feature>
<dbReference type="PANTHER" id="PTHR46091:SF3">
    <property type="entry name" value="AMINE OXIDASE DOMAIN-CONTAINING PROTEIN"/>
    <property type="match status" value="1"/>
</dbReference>
<dbReference type="AlphaFoldDB" id="M3CD56"/>
<keyword evidence="3" id="KW-0274">FAD</keyword>
<dbReference type="EMBL" id="AORZ01000005">
    <property type="protein sequence ID" value="EMF01997.1"/>
    <property type="molecule type" value="Genomic_DNA"/>
</dbReference>
<keyword evidence="2" id="KW-0732">Signal</keyword>
<comment type="caution">
    <text evidence="8">The sequence shown here is derived from an EMBL/GenBank/DDBJ whole genome shotgun (WGS) entry which is preliminary data.</text>
</comment>
<dbReference type="RefSeq" id="WP_004939261.1">
    <property type="nucleotide sequence ID" value="NZ_AORZ01000005.1"/>
</dbReference>
<evidence type="ECO:0000256" key="4">
    <source>
        <dbReference type="ARBA" id="ARBA00022857"/>
    </source>
</evidence>
<feature type="compositionally biased region" description="Basic and acidic residues" evidence="6">
    <location>
        <begin position="598"/>
        <end position="620"/>
    </location>
</feature>
<evidence type="ECO:0000256" key="2">
    <source>
        <dbReference type="ARBA" id="ARBA00022729"/>
    </source>
</evidence>
<dbReference type="PANTHER" id="PTHR46091">
    <property type="entry name" value="BLR7054 PROTEIN"/>
    <property type="match status" value="1"/>
</dbReference>
<keyword evidence="4" id="KW-0521">NADP</keyword>
<accession>M3CD56</accession>
<evidence type="ECO:0000259" key="7">
    <source>
        <dbReference type="Pfam" id="PF01593"/>
    </source>
</evidence>
<dbReference type="InterPro" id="IPR002937">
    <property type="entry name" value="Amino_oxidase"/>
</dbReference>
<name>M3CD56_STRM1</name>
<evidence type="ECO:0000256" key="3">
    <source>
        <dbReference type="ARBA" id="ARBA00022827"/>
    </source>
</evidence>
<organism evidence="8 9">
    <name type="scientific">Streptomyces mobaraensis (strain ATCC 29032 / DSM 40847 / JCM 4168 / NBRC 13819 / NCIMB 11159 / IPCR 16-22)</name>
    <dbReference type="NCBI Taxonomy" id="1223523"/>
    <lineage>
        <taxon>Bacteria</taxon>
        <taxon>Bacillati</taxon>
        <taxon>Actinomycetota</taxon>
        <taxon>Actinomycetes</taxon>
        <taxon>Kitasatosporales</taxon>
        <taxon>Streptomycetaceae</taxon>
        <taxon>Streptomyces</taxon>
    </lineage>
</organism>